<dbReference type="Proteomes" id="UP001417504">
    <property type="component" value="Unassembled WGS sequence"/>
</dbReference>
<name>A0AAP0JMY9_9MAGN</name>
<keyword evidence="1" id="KW-1133">Transmembrane helix</keyword>
<evidence type="ECO:0000256" key="1">
    <source>
        <dbReference type="SAM" id="Phobius"/>
    </source>
</evidence>
<keyword evidence="1" id="KW-0812">Transmembrane</keyword>
<keyword evidence="1" id="KW-0472">Membrane</keyword>
<sequence>MTWGTAGDLTMSVMESHSPGASISMMMSRNGRDMRDIVDVLCGTVLNPYQKLPLGATPPLDHRDWRLSSTPLSLGLGPTALRSSQQYEMNQNVDLDGLDEVGVDVKGIIVFGDNVKESKYKPQSSFAESKLLEKVLHCSRLLNMLSLYLYCLFTTIILLLNWRNHEGGNDSTDIRDVERGGVVAIPIEASAGHQFYSVLSVVTQVVGEIVIGWQIAAA</sequence>
<evidence type="ECO:0000313" key="2">
    <source>
        <dbReference type="EMBL" id="KAK9136516.1"/>
    </source>
</evidence>
<organism evidence="2 3">
    <name type="scientific">Stephania japonica</name>
    <dbReference type="NCBI Taxonomy" id="461633"/>
    <lineage>
        <taxon>Eukaryota</taxon>
        <taxon>Viridiplantae</taxon>
        <taxon>Streptophyta</taxon>
        <taxon>Embryophyta</taxon>
        <taxon>Tracheophyta</taxon>
        <taxon>Spermatophyta</taxon>
        <taxon>Magnoliopsida</taxon>
        <taxon>Ranunculales</taxon>
        <taxon>Menispermaceae</taxon>
        <taxon>Menispermoideae</taxon>
        <taxon>Cissampelideae</taxon>
        <taxon>Stephania</taxon>
    </lineage>
</organism>
<gene>
    <name evidence="2" type="ORF">Sjap_007110</name>
</gene>
<reference evidence="2 3" key="1">
    <citation type="submission" date="2024-01" db="EMBL/GenBank/DDBJ databases">
        <title>Genome assemblies of Stephania.</title>
        <authorList>
            <person name="Yang L."/>
        </authorList>
    </citation>
    <scope>NUCLEOTIDE SEQUENCE [LARGE SCALE GENOMIC DNA]</scope>
    <source>
        <strain evidence="2">QJT</strain>
        <tissue evidence="2">Leaf</tissue>
    </source>
</reference>
<keyword evidence="3" id="KW-1185">Reference proteome</keyword>
<dbReference type="AlphaFoldDB" id="A0AAP0JMY9"/>
<feature type="transmembrane region" description="Helical" evidence="1">
    <location>
        <begin position="141"/>
        <end position="162"/>
    </location>
</feature>
<protein>
    <submittedName>
        <fullName evidence="2">Uncharacterized protein</fullName>
    </submittedName>
</protein>
<evidence type="ECO:0000313" key="3">
    <source>
        <dbReference type="Proteomes" id="UP001417504"/>
    </source>
</evidence>
<proteinExistence type="predicted"/>
<dbReference type="EMBL" id="JBBNAE010000003">
    <property type="protein sequence ID" value="KAK9136516.1"/>
    <property type="molecule type" value="Genomic_DNA"/>
</dbReference>
<comment type="caution">
    <text evidence="2">The sequence shown here is derived from an EMBL/GenBank/DDBJ whole genome shotgun (WGS) entry which is preliminary data.</text>
</comment>
<accession>A0AAP0JMY9</accession>